<evidence type="ECO:0000313" key="3">
    <source>
        <dbReference type="Proteomes" id="UP000746741"/>
    </source>
</evidence>
<dbReference type="RefSeq" id="WP_168042924.1">
    <property type="nucleotide sequence ID" value="NZ_JAAEDK010000067.1"/>
</dbReference>
<reference evidence="1" key="3">
    <citation type="journal article" date="2021" name="Syst. Appl. Microbiol.">
        <title>Roseomonas hellenica sp. nov., isolated from roots of wild-growing Alkanna tinctoria.</title>
        <authorList>
            <person name="Rat A."/>
            <person name="Naranjo H.D."/>
            <person name="Lebbe L."/>
            <person name="Cnockaert M."/>
            <person name="Krigas N."/>
            <person name="Grigoriadou K."/>
            <person name="Maloupa E."/>
            <person name="Willems A."/>
        </authorList>
    </citation>
    <scope>NUCLEOTIDE SEQUENCE</scope>
    <source>
        <strain evidence="1">LMG 31161</strain>
    </source>
</reference>
<comment type="caution">
    <text evidence="1">The sequence shown here is derived from an EMBL/GenBank/DDBJ whole genome shotgun (WGS) entry which is preliminary data.</text>
</comment>
<dbReference type="Proteomes" id="UP001138708">
    <property type="component" value="Unassembled WGS sequence"/>
</dbReference>
<accession>A0A9X9WND1</accession>
<dbReference type="AlphaFoldDB" id="A0A9X9WND1"/>
<name>A0A9X9WND1_9PROT</name>
<gene>
    <name evidence="2" type="ORF">GWK15_18795</name>
    <name evidence="1" type="ORF">GXW75_21475</name>
</gene>
<evidence type="ECO:0000313" key="2">
    <source>
        <dbReference type="EMBL" id="NKE19011.1"/>
    </source>
</evidence>
<evidence type="ECO:0000313" key="1">
    <source>
        <dbReference type="EMBL" id="MBR0661841.1"/>
    </source>
</evidence>
<organism evidence="1 4">
    <name type="scientific">Neoroseomonas oryzicola</name>
    <dbReference type="NCBI Taxonomy" id="535904"/>
    <lineage>
        <taxon>Bacteria</taxon>
        <taxon>Pseudomonadati</taxon>
        <taxon>Pseudomonadota</taxon>
        <taxon>Alphaproteobacteria</taxon>
        <taxon>Acetobacterales</taxon>
        <taxon>Acetobacteraceae</taxon>
        <taxon>Neoroseomonas</taxon>
    </lineage>
</organism>
<dbReference type="EMBL" id="JAAEDK010000067">
    <property type="protein sequence ID" value="MBR0661841.1"/>
    <property type="molecule type" value="Genomic_DNA"/>
</dbReference>
<dbReference type="Proteomes" id="UP000746741">
    <property type="component" value="Unassembled WGS sequence"/>
</dbReference>
<proteinExistence type="predicted"/>
<keyword evidence="3" id="KW-1185">Reference proteome</keyword>
<reference evidence="1" key="1">
    <citation type="submission" date="2020-01" db="EMBL/GenBank/DDBJ databases">
        <authorList>
            <person name="Rat A."/>
        </authorList>
    </citation>
    <scope>NUCLEOTIDE SEQUENCE</scope>
    <source>
        <strain evidence="1">LMG 31161</strain>
    </source>
</reference>
<sequence>MLNMVPVAPYKAATAQIQKDLASALRWLHHAGCNVVEAPGLPYVLVGDASPPGASKFRLRDAWMMECALDLRLSAPEPGENAG</sequence>
<reference evidence="2 3" key="2">
    <citation type="submission" date="2020-02" db="EMBL/GenBank/DDBJ databases">
        <authorList>
            <person name="Sun Q."/>
            <person name="Inoue M."/>
        </authorList>
    </citation>
    <scope>NUCLEOTIDE SEQUENCE [LARGE SCALE GENOMIC DNA]</scope>
    <source>
        <strain evidence="2 3">KCTC 22478</strain>
    </source>
</reference>
<protein>
    <submittedName>
        <fullName evidence="1">Uncharacterized protein</fullName>
    </submittedName>
</protein>
<evidence type="ECO:0000313" key="4">
    <source>
        <dbReference type="Proteomes" id="UP001138708"/>
    </source>
</evidence>
<dbReference type="EMBL" id="JAAVUP010000007">
    <property type="protein sequence ID" value="NKE19011.1"/>
    <property type="molecule type" value="Genomic_DNA"/>
</dbReference>